<dbReference type="InterPro" id="IPR050707">
    <property type="entry name" value="HTH_MetabolicPath_Reg"/>
</dbReference>
<dbReference type="GO" id="GO:0003700">
    <property type="term" value="F:DNA-binding transcription factor activity"/>
    <property type="evidence" value="ECO:0007669"/>
    <property type="project" value="TreeGrafter"/>
</dbReference>
<dbReference type="SMART" id="SM00346">
    <property type="entry name" value="HTH_ICLR"/>
    <property type="match status" value="1"/>
</dbReference>
<comment type="caution">
    <text evidence="6">The sequence shown here is derived from an EMBL/GenBank/DDBJ whole genome shotgun (WGS) entry which is preliminary data.</text>
</comment>
<accession>A0A077LXS7</accession>
<dbReference type="EMBL" id="CAJB01000223">
    <property type="protein sequence ID" value="CCH78501.1"/>
    <property type="molecule type" value="Genomic_DNA"/>
</dbReference>
<evidence type="ECO:0000259" key="4">
    <source>
        <dbReference type="PROSITE" id="PS51077"/>
    </source>
</evidence>
<dbReference type="InterPro" id="IPR014757">
    <property type="entry name" value="Tscrpt_reg_IclR_C"/>
</dbReference>
<feature type="domain" description="HTH iclR-type" evidence="4">
    <location>
        <begin position="1"/>
        <end position="64"/>
    </location>
</feature>
<dbReference type="PROSITE" id="PS51078">
    <property type="entry name" value="ICLR_ED"/>
    <property type="match status" value="1"/>
</dbReference>
<dbReference type="GO" id="GO:0003677">
    <property type="term" value="F:DNA binding"/>
    <property type="evidence" value="ECO:0007669"/>
    <property type="project" value="UniProtKB-KW"/>
</dbReference>
<keyword evidence="2" id="KW-0238">DNA-binding</keyword>
<evidence type="ECO:0000313" key="6">
    <source>
        <dbReference type="EMBL" id="CCH78501.1"/>
    </source>
</evidence>
<dbReference type="SUPFAM" id="SSF55781">
    <property type="entry name" value="GAF domain-like"/>
    <property type="match status" value="1"/>
</dbReference>
<dbReference type="PROSITE" id="PS51077">
    <property type="entry name" value="HTH_ICLR"/>
    <property type="match status" value="1"/>
</dbReference>
<dbReference type="GO" id="GO:0045892">
    <property type="term" value="P:negative regulation of DNA-templated transcription"/>
    <property type="evidence" value="ECO:0007669"/>
    <property type="project" value="TreeGrafter"/>
</dbReference>
<dbReference type="Pfam" id="PF09339">
    <property type="entry name" value="HTH_IclR"/>
    <property type="match status" value="1"/>
</dbReference>
<dbReference type="RefSeq" id="WP_048549632.1">
    <property type="nucleotide sequence ID" value="NZ_HF570958.1"/>
</dbReference>
<proteinExistence type="predicted"/>
<organism evidence="6 7">
    <name type="scientific">Nostocoides japonicum T1-X7</name>
    <dbReference type="NCBI Taxonomy" id="1194083"/>
    <lineage>
        <taxon>Bacteria</taxon>
        <taxon>Bacillati</taxon>
        <taxon>Actinomycetota</taxon>
        <taxon>Actinomycetes</taxon>
        <taxon>Micrococcales</taxon>
        <taxon>Intrasporangiaceae</taxon>
        <taxon>Nostocoides</taxon>
    </lineage>
</organism>
<evidence type="ECO:0000313" key="7">
    <source>
        <dbReference type="Proteomes" id="UP000035721"/>
    </source>
</evidence>
<dbReference type="STRING" id="1194083.BN12_30027"/>
<keyword evidence="7" id="KW-1185">Reference proteome</keyword>
<dbReference type="InterPro" id="IPR005471">
    <property type="entry name" value="Tscrpt_reg_IclR_N"/>
</dbReference>
<gene>
    <name evidence="6" type="primary">iclR</name>
    <name evidence="6" type="ORF">BN12_30027</name>
</gene>
<name>A0A077LXS7_9MICO</name>
<dbReference type="InterPro" id="IPR029016">
    <property type="entry name" value="GAF-like_dom_sf"/>
</dbReference>
<dbReference type="AlphaFoldDB" id="A0A077LXS7"/>
<feature type="domain" description="IclR-ED" evidence="5">
    <location>
        <begin position="58"/>
        <end position="242"/>
    </location>
</feature>
<dbReference type="SUPFAM" id="SSF46785">
    <property type="entry name" value="Winged helix' DNA-binding domain"/>
    <property type="match status" value="1"/>
</dbReference>
<sequence length="242" mass="26348">MQAVERSVELLRAVAASSGSDCSAAALAHRCGLQRTTAWRLLMTLESQGMVMRDQRNGWFSLGPTLLQLRASVGGDSLVEAAQPVLERLSLETGETACLGIVDGDQVHYTAEVIPAVAHEESWLGQRVHLHASSMGKAFLAFIEPQRVESILGAHPPRYSAATITRLDDLHAELDRIRTRGYALYRGELENDDSWGVAAPIFGSLGQPLAVLCLWGPDDRGDQARLQALGRMTRHAARELSL</sequence>
<dbReference type="Pfam" id="PF01614">
    <property type="entry name" value="IclR_C"/>
    <property type="match status" value="1"/>
</dbReference>
<evidence type="ECO:0000256" key="3">
    <source>
        <dbReference type="ARBA" id="ARBA00023163"/>
    </source>
</evidence>
<keyword evidence="3" id="KW-0804">Transcription</keyword>
<dbReference type="Gene3D" id="1.10.10.10">
    <property type="entry name" value="Winged helix-like DNA-binding domain superfamily/Winged helix DNA-binding domain"/>
    <property type="match status" value="1"/>
</dbReference>
<dbReference type="Gene3D" id="3.30.450.40">
    <property type="match status" value="1"/>
</dbReference>
<evidence type="ECO:0000256" key="1">
    <source>
        <dbReference type="ARBA" id="ARBA00023015"/>
    </source>
</evidence>
<dbReference type="Proteomes" id="UP000035721">
    <property type="component" value="Unassembled WGS sequence"/>
</dbReference>
<dbReference type="PANTHER" id="PTHR30136:SF24">
    <property type="entry name" value="HTH-TYPE TRANSCRIPTIONAL REPRESSOR ALLR"/>
    <property type="match status" value="1"/>
</dbReference>
<dbReference type="InterPro" id="IPR036390">
    <property type="entry name" value="WH_DNA-bd_sf"/>
</dbReference>
<dbReference type="InterPro" id="IPR036388">
    <property type="entry name" value="WH-like_DNA-bd_sf"/>
</dbReference>
<evidence type="ECO:0000256" key="2">
    <source>
        <dbReference type="ARBA" id="ARBA00023125"/>
    </source>
</evidence>
<evidence type="ECO:0000259" key="5">
    <source>
        <dbReference type="PROSITE" id="PS51078"/>
    </source>
</evidence>
<keyword evidence="1" id="KW-0805">Transcription regulation</keyword>
<dbReference type="PANTHER" id="PTHR30136">
    <property type="entry name" value="HELIX-TURN-HELIX TRANSCRIPTIONAL REGULATOR, ICLR FAMILY"/>
    <property type="match status" value="1"/>
</dbReference>
<reference evidence="6 7" key="1">
    <citation type="journal article" date="2013" name="ISME J.">
        <title>A metabolic model for members of the genus Tetrasphaera involved in enhanced biological phosphorus removal.</title>
        <authorList>
            <person name="Kristiansen R."/>
            <person name="Nguyen H.T.T."/>
            <person name="Saunders A.M."/>
            <person name="Nielsen J.L."/>
            <person name="Wimmer R."/>
            <person name="Le V.Q."/>
            <person name="McIlroy S.J."/>
            <person name="Petrovski S."/>
            <person name="Seviour R.J."/>
            <person name="Calteau A."/>
            <person name="Nielsen K.L."/>
            <person name="Nielsen P.H."/>
        </authorList>
    </citation>
    <scope>NUCLEOTIDE SEQUENCE [LARGE SCALE GENOMIC DNA]</scope>
    <source>
        <strain evidence="6 7">T1-X7</strain>
    </source>
</reference>
<protein>
    <submittedName>
        <fullName evidence="6">Repressor of aceBA operon</fullName>
    </submittedName>
</protein>